<feature type="region of interest" description="Disordered" evidence="8">
    <location>
        <begin position="631"/>
        <end position="650"/>
    </location>
</feature>
<dbReference type="Pfam" id="PF00172">
    <property type="entry name" value="Zn_clus"/>
    <property type="match status" value="1"/>
</dbReference>
<dbReference type="CDD" id="cd12148">
    <property type="entry name" value="fungal_TF_MHR"/>
    <property type="match status" value="1"/>
</dbReference>
<feature type="domain" description="Zn(2)-C6 fungal-type" evidence="9">
    <location>
        <begin position="20"/>
        <end position="52"/>
    </location>
</feature>
<keyword evidence="3" id="KW-0862">Zinc</keyword>
<keyword evidence="4" id="KW-0805">Transcription regulation</keyword>
<dbReference type="InterPro" id="IPR001138">
    <property type="entry name" value="Zn2Cys6_DnaBD"/>
</dbReference>
<protein>
    <recommendedName>
        <fullName evidence="9">Zn(2)-C6 fungal-type domain-containing protein</fullName>
    </recommendedName>
</protein>
<feature type="compositionally biased region" description="Low complexity" evidence="8">
    <location>
        <begin position="634"/>
        <end position="647"/>
    </location>
</feature>
<dbReference type="SMART" id="SM00066">
    <property type="entry name" value="GAL4"/>
    <property type="match status" value="1"/>
</dbReference>
<proteinExistence type="predicted"/>
<evidence type="ECO:0000256" key="3">
    <source>
        <dbReference type="ARBA" id="ARBA00022833"/>
    </source>
</evidence>
<dbReference type="PROSITE" id="PS00463">
    <property type="entry name" value="ZN2_CY6_FUNGAL_1"/>
    <property type="match status" value="1"/>
</dbReference>
<dbReference type="PROSITE" id="PS50048">
    <property type="entry name" value="ZN2_CY6_FUNGAL_2"/>
    <property type="match status" value="1"/>
</dbReference>
<sequence>MPRSSFSLNPLLKVSRPVSACSRCRAAKVKCDGKLPACTACEKAGRENECSAANDQFARGKERSYVAALELRIEKLERRLQYAKTRKASLAFDEPDMSILAQQVDRRDSLAKIKAAIHRKAARSRENSDVNSIVSDFGFLSVSANTRDFEATPGNMTFARLVLTAATNGSLPEPNPQFVLPPRQAAHALVQFYLVNIFSLLPFFSETALLNILDDIYQQDGRFIKDSDYWLFYLVLAIASASQSKSIYDEHYSSGLGYISKALEFAENALAPGFVTQIQSLLLLTQYSMLDPAHFDSWHLIGFTSRAVVDLGLHQDPPVSSLSDKAALDMRRKIFYSVYSLDRAISMVHARTFSFTDDAANVAFPATSMKDSSQVAIATPQSFDSALLLFQLRRAQSFWYQELYQSHSGTPLQDPIGYVWQMCLEMREWGESLPATLSPAIRQMFEQELRYSYVYCISPSGRVPQISDYHRTIIFEYSIAYLDTMHAIVQNGWTSAFYTYHDALKVYFMATQLLAVLWAAENMLLTGAQVPVPMQRPGGPPPPPVPRYALNHGMTRPDNLRRSLYCLERVGHTLGKFGERWEESAMLKHSFEGISTKTIKRLAMQRDAQEAVLDQPSNHFQTNGQIPMAAQNLQQQSQQSQQSQQQQAREMRWVGVNVAQMRGRQ</sequence>
<keyword evidence="11" id="KW-1185">Reference proteome</keyword>
<evidence type="ECO:0000256" key="7">
    <source>
        <dbReference type="ARBA" id="ARBA00023242"/>
    </source>
</evidence>
<dbReference type="AlphaFoldDB" id="A0A9N9VQM0"/>
<dbReference type="GO" id="GO:0005634">
    <property type="term" value="C:nucleus"/>
    <property type="evidence" value="ECO:0007669"/>
    <property type="project" value="UniProtKB-SubCell"/>
</dbReference>
<gene>
    <name evidence="10" type="ORF">CRHIZ90672A_00002710</name>
</gene>
<dbReference type="Pfam" id="PF04082">
    <property type="entry name" value="Fungal_trans"/>
    <property type="match status" value="1"/>
</dbReference>
<evidence type="ECO:0000313" key="11">
    <source>
        <dbReference type="Proteomes" id="UP000696573"/>
    </source>
</evidence>
<dbReference type="PANTHER" id="PTHR47782">
    <property type="entry name" value="ZN(II)2CYS6 TRANSCRIPTION FACTOR (EUROFUNG)-RELATED"/>
    <property type="match status" value="1"/>
</dbReference>
<accession>A0A9N9VQM0</accession>
<dbReference type="GO" id="GO:0008270">
    <property type="term" value="F:zinc ion binding"/>
    <property type="evidence" value="ECO:0007669"/>
    <property type="project" value="InterPro"/>
</dbReference>
<evidence type="ECO:0000256" key="6">
    <source>
        <dbReference type="ARBA" id="ARBA00023163"/>
    </source>
</evidence>
<dbReference type="CDD" id="cd00067">
    <property type="entry name" value="GAL4"/>
    <property type="match status" value="1"/>
</dbReference>
<evidence type="ECO:0000256" key="2">
    <source>
        <dbReference type="ARBA" id="ARBA00022723"/>
    </source>
</evidence>
<comment type="subcellular location">
    <subcellularLocation>
        <location evidence="1">Nucleus</location>
    </subcellularLocation>
</comment>
<evidence type="ECO:0000256" key="4">
    <source>
        <dbReference type="ARBA" id="ARBA00023015"/>
    </source>
</evidence>
<dbReference type="GO" id="GO:0006351">
    <property type="term" value="P:DNA-templated transcription"/>
    <property type="evidence" value="ECO:0007669"/>
    <property type="project" value="InterPro"/>
</dbReference>
<reference evidence="10" key="1">
    <citation type="submission" date="2021-10" db="EMBL/GenBank/DDBJ databases">
        <authorList>
            <person name="Piombo E."/>
        </authorList>
    </citation>
    <scope>NUCLEOTIDE SEQUENCE</scope>
</reference>
<dbReference type="PANTHER" id="PTHR47782:SF2">
    <property type="entry name" value="TRANSCRIPTION FACTOR, PUTATIVE (AFU_ORTHOLOGUE AFUA_4G12570)-RELATED"/>
    <property type="match status" value="1"/>
</dbReference>
<keyword evidence="5" id="KW-0238">DNA-binding</keyword>
<evidence type="ECO:0000256" key="5">
    <source>
        <dbReference type="ARBA" id="ARBA00023125"/>
    </source>
</evidence>
<dbReference type="SUPFAM" id="SSF57701">
    <property type="entry name" value="Zn2/Cys6 DNA-binding domain"/>
    <property type="match status" value="1"/>
</dbReference>
<keyword evidence="2" id="KW-0479">Metal-binding</keyword>
<evidence type="ECO:0000256" key="1">
    <source>
        <dbReference type="ARBA" id="ARBA00004123"/>
    </source>
</evidence>
<dbReference type="EMBL" id="CABFNQ020000725">
    <property type="protein sequence ID" value="CAH0026610.1"/>
    <property type="molecule type" value="Genomic_DNA"/>
</dbReference>
<dbReference type="GO" id="GO:0045944">
    <property type="term" value="P:positive regulation of transcription by RNA polymerase II"/>
    <property type="evidence" value="ECO:0007669"/>
    <property type="project" value="TreeGrafter"/>
</dbReference>
<dbReference type="InterPro" id="IPR052202">
    <property type="entry name" value="Yeast_MetPath_Reg"/>
</dbReference>
<dbReference type="GO" id="GO:0043565">
    <property type="term" value="F:sequence-specific DNA binding"/>
    <property type="evidence" value="ECO:0007669"/>
    <property type="project" value="TreeGrafter"/>
</dbReference>
<keyword evidence="6" id="KW-0804">Transcription</keyword>
<dbReference type="Proteomes" id="UP000696573">
    <property type="component" value="Unassembled WGS sequence"/>
</dbReference>
<name>A0A9N9VQM0_9HYPO</name>
<evidence type="ECO:0000259" key="9">
    <source>
        <dbReference type="PROSITE" id="PS50048"/>
    </source>
</evidence>
<dbReference type="Gene3D" id="4.10.240.10">
    <property type="entry name" value="Zn(2)-C6 fungal-type DNA-binding domain"/>
    <property type="match status" value="1"/>
</dbReference>
<organism evidence="10 11">
    <name type="scientific">Clonostachys rhizophaga</name>
    <dbReference type="NCBI Taxonomy" id="160324"/>
    <lineage>
        <taxon>Eukaryota</taxon>
        <taxon>Fungi</taxon>
        <taxon>Dikarya</taxon>
        <taxon>Ascomycota</taxon>
        <taxon>Pezizomycotina</taxon>
        <taxon>Sordariomycetes</taxon>
        <taxon>Hypocreomycetidae</taxon>
        <taxon>Hypocreales</taxon>
        <taxon>Bionectriaceae</taxon>
        <taxon>Clonostachys</taxon>
    </lineage>
</organism>
<dbReference type="GO" id="GO:0000981">
    <property type="term" value="F:DNA-binding transcription factor activity, RNA polymerase II-specific"/>
    <property type="evidence" value="ECO:0007669"/>
    <property type="project" value="InterPro"/>
</dbReference>
<dbReference type="OrthoDB" id="5319458at2759"/>
<dbReference type="InterPro" id="IPR007219">
    <property type="entry name" value="XnlR_reg_dom"/>
</dbReference>
<evidence type="ECO:0000313" key="10">
    <source>
        <dbReference type="EMBL" id="CAH0026610.1"/>
    </source>
</evidence>
<dbReference type="SMART" id="SM00906">
    <property type="entry name" value="Fungal_trans"/>
    <property type="match status" value="1"/>
</dbReference>
<evidence type="ECO:0000256" key="8">
    <source>
        <dbReference type="SAM" id="MobiDB-lite"/>
    </source>
</evidence>
<dbReference type="InterPro" id="IPR036864">
    <property type="entry name" value="Zn2-C6_fun-type_DNA-bd_sf"/>
</dbReference>
<keyword evidence="7" id="KW-0539">Nucleus</keyword>
<comment type="caution">
    <text evidence="10">The sequence shown here is derived from an EMBL/GenBank/DDBJ whole genome shotgun (WGS) entry which is preliminary data.</text>
</comment>